<name>A0A542YWM1_9MICO</name>
<dbReference type="AlphaFoldDB" id="A0A542YWM1"/>
<dbReference type="RefSeq" id="WP_170230826.1">
    <property type="nucleotide sequence ID" value="NZ_BAAAIK010000001.1"/>
</dbReference>
<dbReference type="CDD" id="cd01004">
    <property type="entry name" value="PBP2_MidA_like"/>
    <property type="match status" value="1"/>
</dbReference>
<feature type="region of interest" description="Disordered" evidence="2">
    <location>
        <begin position="27"/>
        <end position="48"/>
    </location>
</feature>
<dbReference type="EMBL" id="VFOP01000001">
    <property type="protein sequence ID" value="TQL52431.1"/>
    <property type="molecule type" value="Genomic_DNA"/>
</dbReference>
<evidence type="ECO:0000256" key="2">
    <source>
        <dbReference type="SAM" id="MobiDB-lite"/>
    </source>
</evidence>
<gene>
    <name evidence="4" type="ORF">FB467_3617</name>
</gene>
<dbReference type="PANTHER" id="PTHR35936">
    <property type="entry name" value="MEMBRANE-BOUND LYTIC MUREIN TRANSGLYCOSYLASE F"/>
    <property type="match status" value="1"/>
</dbReference>
<feature type="domain" description="Solute-binding protein family 3/N-terminal" evidence="3">
    <location>
        <begin position="71"/>
        <end position="300"/>
    </location>
</feature>
<reference evidence="4 5" key="1">
    <citation type="submission" date="2019-06" db="EMBL/GenBank/DDBJ databases">
        <title>Sequencing the genomes of 1000 actinobacteria strains.</title>
        <authorList>
            <person name="Klenk H.-P."/>
        </authorList>
    </citation>
    <scope>NUCLEOTIDE SEQUENCE [LARGE SCALE GENOMIC DNA]</scope>
    <source>
        <strain evidence="4 5">DSM 12335</strain>
    </source>
</reference>
<dbReference type="PANTHER" id="PTHR35936:SF17">
    <property type="entry name" value="ARGININE-BINDING EXTRACELLULAR PROTEIN ARTP"/>
    <property type="match status" value="1"/>
</dbReference>
<evidence type="ECO:0000313" key="4">
    <source>
        <dbReference type="EMBL" id="TQL52431.1"/>
    </source>
</evidence>
<comment type="caution">
    <text evidence="4">The sequence shown here is derived from an EMBL/GenBank/DDBJ whole genome shotgun (WGS) entry which is preliminary data.</text>
</comment>
<dbReference type="Pfam" id="PF00497">
    <property type="entry name" value="SBP_bac_3"/>
    <property type="match status" value="1"/>
</dbReference>
<evidence type="ECO:0000256" key="1">
    <source>
        <dbReference type="ARBA" id="ARBA00022729"/>
    </source>
</evidence>
<dbReference type="SMART" id="SM00062">
    <property type="entry name" value="PBPb"/>
    <property type="match status" value="1"/>
</dbReference>
<dbReference type="InterPro" id="IPR001638">
    <property type="entry name" value="Solute-binding_3/MltF_N"/>
</dbReference>
<evidence type="ECO:0000313" key="5">
    <source>
        <dbReference type="Proteomes" id="UP000319516"/>
    </source>
</evidence>
<organism evidence="4 5">
    <name type="scientific">Ornithinicoccus hortensis</name>
    <dbReference type="NCBI Taxonomy" id="82346"/>
    <lineage>
        <taxon>Bacteria</taxon>
        <taxon>Bacillati</taxon>
        <taxon>Actinomycetota</taxon>
        <taxon>Actinomycetes</taxon>
        <taxon>Micrococcales</taxon>
        <taxon>Intrasporangiaceae</taxon>
        <taxon>Ornithinicoccus</taxon>
    </lineage>
</organism>
<keyword evidence="1" id="KW-0732">Signal</keyword>
<keyword evidence="5" id="KW-1185">Reference proteome</keyword>
<protein>
    <submittedName>
        <fullName evidence="4">Amino acid ABC transporter substrate-binding protein (PAAT family)</fullName>
    </submittedName>
</protein>
<dbReference type="SUPFAM" id="SSF53850">
    <property type="entry name" value="Periplasmic binding protein-like II"/>
    <property type="match status" value="1"/>
</dbReference>
<evidence type="ECO:0000259" key="3">
    <source>
        <dbReference type="SMART" id="SM00062"/>
    </source>
</evidence>
<accession>A0A542YWM1</accession>
<dbReference type="Proteomes" id="UP000319516">
    <property type="component" value="Unassembled WGS sequence"/>
</dbReference>
<proteinExistence type="predicted"/>
<dbReference type="Gene3D" id="3.40.190.10">
    <property type="entry name" value="Periplasmic binding protein-like II"/>
    <property type="match status" value="2"/>
</dbReference>
<sequence length="313" mass="32664">MSLSHHLSRGGLTLAAALLLTSCGLGSSPSDEPADGADASADGAAASSGPVIEVDEELAAQVPDDLKEAGVIRMAINPNYPPFESMGPDGKTLVGLEPDLADAIGDVLGLEIEMVPTSFDGIIPALEAHKVDMAMGSIGDTKEREEVVDFATFYWNGTMIMVPAGNPEGITSEEACGVDIGVIRGSLQQSTFLPAHGPRCEEDGKEPPTAQVYQDGPQAQLALKSGRIDGVMLDAPPLLDAAQKNPEDFEVVGPLVRNPNPGGVAFPKDSELVEPVNGALNLLIESGAYEEILTRWNLQDIGIEASEINGALE</sequence>